<dbReference type="EMBL" id="JACHMX010000001">
    <property type="protein sequence ID" value="MBB5851785.1"/>
    <property type="molecule type" value="Genomic_DNA"/>
</dbReference>
<evidence type="ECO:0000313" key="4">
    <source>
        <dbReference type="Proteomes" id="UP000580861"/>
    </source>
</evidence>
<proteinExistence type="predicted"/>
<dbReference type="Pfam" id="PF13460">
    <property type="entry name" value="NAD_binding_10"/>
    <property type="match status" value="1"/>
</dbReference>
<dbReference type="PANTHER" id="PTHR43162:SF1">
    <property type="entry name" value="PRESTALK A DIFFERENTIATION PROTEIN A"/>
    <property type="match status" value="1"/>
</dbReference>
<evidence type="ECO:0000259" key="2">
    <source>
        <dbReference type="Pfam" id="PF13460"/>
    </source>
</evidence>
<dbReference type="SUPFAM" id="SSF51735">
    <property type="entry name" value="NAD(P)-binding Rossmann-fold domains"/>
    <property type="match status" value="1"/>
</dbReference>
<name>A0A841AZF5_9PSEU</name>
<dbReference type="InterPro" id="IPR036291">
    <property type="entry name" value="NAD(P)-bd_dom_sf"/>
</dbReference>
<comment type="caution">
    <text evidence="3">The sequence shown here is derived from an EMBL/GenBank/DDBJ whole genome shotgun (WGS) entry which is preliminary data.</text>
</comment>
<evidence type="ECO:0000256" key="1">
    <source>
        <dbReference type="SAM" id="MobiDB-lite"/>
    </source>
</evidence>
<feature type="region of interest" description="Disordered" evidence="1">
    <location>
        <begin position="97"/>
        <end position="116"/>
    </location>
</feature>
<dbReference type="Gene3D" id="3.40.50.720">
    <property type="entry name" value="NAD(P)-binding Rossmann-like Domain"/>
    <property type="match status" value="1"/>
</dbReference>
<keyword evidence="4" id="KW-1185">Reference proteome</keyword>
<protein>
    <submittedName>
        <fullName evidence="3">Uncharacterized protein YbjT (DUF2867 family)</fullName>
    </submittedName>
</protein>
<reference evidence="3 4" key="1">
    <citation type="submission" date="2020-08" db="EMBL/GenBank/DDBJ databases">
        <title>Sequencing the genomes of 1000 actinobacteria strains.</title>
        <authorList>
            <person name="Klenk H.-P."/>
        </authorList>
    </citation>
    <scope>NUCLEOTIDE SEQUENCE [LARGE SCALE GENOMIC DNA]</scope>
    <source>
        <strain evidence="3 4">DSM 45272</strain>
    </source>
</reference>
<organism evidence="3 4">
    <name type="scientific">Amycolatopsis umgeniensis</name>
    <dbReference type="NCBI Taxonomy" id="336628"/>
    <lineage>
        <taxon>Bacteria</taxon>
        <taxon>Bacillati</taxon>
        <taxon>Actinomycetota</taxon>
        <taxon>Actinomycetes</taxon>
        <taxon>Pseudonocardiales</taxon>
        <taxon>Pseudonocardiaceae</taxon>
        <taxon>Amycolatopsis</taxon>
    </lineage>
</organism>
<sequence length="298" mass="31821">MYLITGASGTVGRPLIDSLVEAGARVRALTRDAKTSAEWPSGVEVVEGDPSIPETVAPFMTGVTGVFLHSRAAAAAPAGLLALAKDHGVRRVVALSATNVDEPDEHQPSRFQGDRNKEAEQAAVDSGLDWVSVRASFFAANTRLTWAGQISAGDVVFGPFSNFAEAPLHERDLADVVARALLTDEFNGRKLEVTGERSLTHAEMVEVIGTVLGRTLRYQEIPADVAAKNMIARGFPEAFVGALMNRYRRLAGQPGLVTDGVAEVLGHPPRSYADWVSDNASAFRARRENRAPGPAAPR</sequence>
<accession>A0A841AZF5</accession>
<feature type="compositionally biased region" description="Basic and acidic residues" evidence="1">
    <location>
        <begin position="105"/>
        <end position="116"/>
    </location>
</feature>
<dbReference type="Proteomes" id="UP000580861">
    <property type="component" value="Unassembled WGS sequence"/>
</dbReference>
<dbReference type="RefSeq" id="WP_246480658.1">
    <property type="nucleotide sequence ID" value="NZ_JACHMX010000001.1"/>
</dbReference>
<gene>
    <name evidence="3" type="ORF">HDA45_001872</name>
</gene>
<dbReference type="InterPro" id="IPR051604">
    <property type="entry name" value="Ergot_Alk_Oxidoreductase"/>
</dbReference>
<evidence type="ECO:0000313" key="3">
    <source>
        <dbReference type="EMBL" id="MBB5851785.1"/>
    </source>
</evidence>
<dbReference type="AlphaFoldDB" id="A0A841AZF5"/>
<feature type="domain" description="NAD(P)-binding" evidence="2">
    <location>
        <begin position="6"/>
        <end position="181"/>
    </location>
</feature>
<dbReference type="InterPro" id="IPR016040">
    <property type="entry name" value="NAD(P)-bd_dom"/>
</dbReference>
<dbReference type="PANTHER" id="PTHR43162">
    <property type="match status" value="1"/>
</dbReference>